<feature type="transmembrane region" description="Helical" evidence="1">
    <location>
        <begin position="48"/>
        <end position="70"/>
    </location>
</feature>
<dbReference type="EMBL" id="CM000760">
    <property type="protein sequence ID" value="OQU93222.1"/>
    <property type="molecule type" value="Genomic_DNA"/>
</dbReference>
<reference evidence="2 3" key="1">
    <citation type="journal article" date="2009" name="Nature">
        <title>The Sorghum bicolor genome and the diversification of grasses.</title>
        <authorList>
            <person name="Paterson A.H."/>
            <person name="Bowers J.E."/>
            <person name="Bruggmann R."/>
            <person name="Dubchak I."/>
            <person name="Grimwood J."/>
            <person name="Gundlach H."/>
            <person name="Haberer G."/>
            <person name="Hellsten U."/>
            <person name="Mitros T."/>
            <person name="Poliakov A."/>
            <person name="Schmutz J."/>
            <person name="Spannagl M."/>
            <person name="Tang H."/>
            <person name="Wang X."/>
            <person name="Wicker T."/>
            <person name="Bharti A.K."/>
            <person name="Chapman J."/>
            <person name="Feltus F.A."/>
            <person name="Gowik U."/>
            <person name="Grigoriev I.V."/>
            <person name="Lyons E."/>
            <person name="Maher C.A."/>
            <person name="Martis M."/>
            <person name="Narechania A."/>
            <person name="Otillar R.P."/>
            <person name="Penning B.W."/>
            <person name="Salamov A.A."/>
            <person name="Wang Y."/>
            <person name="Zhang L."/>
            <person name="Carpita N.C."/>
            <person name="Freeling M."/>
            <person name="Gingle A.R."/>
            <person name="Hash C.T."/>
            <person name="Keller B."/>
            <person name="Klein P."/>
            <person name="Kresovich S."/>
            <person name="McCann M.C."/>
            <person name="Ming R."/>
            <person name="Peterson D.G."/>
            <person name="Mehboob-ur-Rahman"/>
            <person name="Ware D."/>
            <person name="Westhoff P."/>
            <person name="Mayer K.F."/>
            <person name="Messing J."/>
            <person name="Rokhsar D.S."/>
        </authorList>
    </citation>
    <scope>NUCLEOTIDE SEQUENCE [LARGE SCALE GENOMIC DNA]</scope>
    <source>
        <strain evidence="3">cv. BTx623</strain>
    </source>
</reference>
<accession>A0A1Z5SBC4</accession>
<dbReference type="Gramene" id="OQU93222">
    <property type="protein sequence ID" value="OQU93222"/>
    <property type="gene ID" value="SORBI_3001G502450"/>
</dbReference>
<organism evidence="2 3">
    <name type="scientific">Sorghum bicolor</name>
    <name type="common">Sorghum</name>
    <name type="synonym">Sorghum vulgare</name>
    <dbReference type="NCBI Taxonomy" id="4558"/>
    <lineage>
        <taxon>Eukaryota</taxon>
        <taxon>Viridiplantae</taxon>
        <taxon>Streptophyta</taxon>
        <taxon>Embryophyta</taxon>
        <taxon>Tracheophyta</taxon>
        <taxon>Spermatophyta</taxon>
        <taxon>Magnoliopsida</taxon>
        <taxon>Liliopsida</taxon>
        <taxon>Poales</taxon>
        <taxon>Poaceae</taxon>
        <taxon>PACMAD clade</taxon>
        <taxon>Panicoideae</taxon>
        <taxon>Andropogonodae</taxon>
        <taxon>Andropogoneae</taxon>
        <taxon>Sorghinae</taxon>
        <taxon>Sorghum</taxon>
    </lineage>
</organism>
<reference evidence="3" key="2">
    <citation type="journal article" date="2018" name="Plant J.">
        <title>The Sorghum bicolor reference genome: improved assembly, gene annotations, a transcriptome atlas, and signatures of genome organization.</title>
        <authorList>
            <person name="McCormick R.F."/>
            <person name="Truong S.K."/>
            <person name="Sreedasyam A."/>
            <person name="Jenkins J."/>
            <person name="Shu S."/>
            <person name="Sims D."/>
            <person name="Kennedy M."/>
            <person name="Amirebrahimi M."/>
            <person name="Weers B.D."/>
            <person name="McKinley B."/>
            <person name="Mattison A."/>
            <person name="Morishige D.T."/>
            <person name="Grimwood J."/>
            <person name="Schmutz J."/>
            <person name="Mullet J.E."/>
        </authorList>
    </citation>
    <scope>NUCLEOTIDE SEQUENCE [LARGE SCALE GENOMIC DNA]</scope>
    <source>
        <strain evidence="3">cv. BTx623</strain>
    </source>
</reference>
<dbReference type="AlphaFoldDB" id="A0A1Z5SBC4"/>
<keyword evidence="3" id="KW-1185">Reference proteome</keyword>
<keyword evidence="1" id="KW-1133">Transmembrane helix</keyword>
<evidence type="ECO:0000256" key="1">
    <source>
        <dbReference type="SAM" id="Phobius"/>
    </source>
</evidence>
<keyword evidence="1" id="KW-0812">Transmembrane</keyword>
<dbReference type="InParanoid" id="A0A1Z5SBC4"/>
<keyword evidence="1" id="KW-0472">Membrane</keyword>
<protein>
    <submittedName>
        <fullName evidence="2">Uncharacterized protein</fullName>
    </submittedName>
</protein>
<sequence>MIADLLSARESKRHGQGYDEGKDRKKTCWGRLTCFRHADVSTLNGGTFILLLMINLSSLTQMLVCACWLLNYAWTVTMIRSSGATRGSSTCLPHWLHCKAPSQHHEVGLCYPHITKFADIKPINLIKCSVPSWQATIWLPAIMFG</sequence>
<dbReference type="Proteomes" id="UP000000768">
    <property type="component" value="Chromosome 1"/>
</dbReference>
<proteinExistence type="predicted"/>
<evidence type="ECO:0000313" key="2">
    <source>
        <dbReference type="EMBL" id="OQU93222.1"/>
    </source>
</evidence>
<evidence type="ECO:0000313" key="3">
    <source>
        <dbReference type="Proteomes" id="UP000000768"/>
    </source>
</evidence>
<name>A0A1Z5SBC4_SORBI</name>
<gene>
    <name evidence="2" type="ORF">SORBI_3001G502450</name>
</gene>